<dbReference type="EMBL" id="GL876966">
    <property type="protein sequence ID" value="KLU82757.1"/>
    <property type="molecule type" value="Genomic_DNA"/>
</dbReference>
<gene>
    <name evidence="2" type="ORF">MAPG_01826</name>
</gene>
<dbReference type="OMA" id="IDEDCVQ"/>
<reference evidence="2" key="3">
    <citation type="submission" date="2011-03" db="EMBL/GenBank/DDBJ databases">
        <title>Annotation of Magnaporthe poae ATCC 64411.</title>
        <authorList>
            <person name="Ma L.-J."/>
            <person name="Dead R."/>
            <person name="Young S.K."/>
            <person name="Zeng Q."/>
            <person name="Gargeya S."/>
            <person name="Fitzgerald M."/>
            <person name="Haas B."/>
            <person name="Abouelleil A."/>
            <person name="Alvarado L."/>
            <person name="Arachchi H.M."/>
            <person name="Berlin A."/>
            <person name="Brown A."/>
            <person name="Chapman S.B."/>
            <person name="Chen Z."/>
            <person name="Dunbar C."/>
            <person name="Freedman E."/>
            <person name="Gearin G."/>
            <person name="Gellesch M."/>
            <person name="Goldberg J."/>
            <person name="Griggs A."/>
            <person name="Gujja S."/>
            <person name="Heiman D."/>
            <person name="Howarth C."/>
            <person name="Larson L."/>
            <person name="Lui A."/>
            <person name="MacDonald P.J.P."/>
            <person name="Mehta T."/>
            <person name="Montmayeur A."/>
            <person name="Murphy C."/>
            <person name="Neiman D."/>
            <person name="Pearson M."/>
            <person name="Priest M."/>
            <person name="Roberts A."/>
            <person name="Saif S."/>
            <person name="Shea T."/>
            <person name="Shenoy N."/>
            <person name="Sisk P."/>
            <person name="Stolte C."/>
            <person name="Sykes S."/>
            <person name="Yandava C."/>
            <person name="Wortman J."/>
            <person name="Nusbaum C."/>
            <person name="Birren B."/>
        </authorList>
    </citation>
    <scope>NUCLEOTIDE SEQUENCE</scope>
    <source>
        <strain evidence="2">ATCC 64411</strain>
    </source>
</reference>
<dbReference type="eggNOG" id="ENOG502SW8E">
    <property type="taxonomic scope" value="Eukaryota"/>
</dbReference>
<name>A0A0C4DPQ5_MAGP6</name>
<reference evidence="2" key="2">
    <citation type="submission" date="2010-05" db="EMBL/GenBank/DDBJ databases">
        <title>The Genome Sequence of Magnaporthe poae strain ATCC 64411.</title>
        <authorList>
            <consortium name="The Broad Institute Genome Sequencing Platform"/>
            <consortium name="Broad Institute Genome Sequencing Center for Infectious Disease"/>
            <person name="Ma L.-J."/>
            <person name="Dead R."/>
            <person name="Young S."/>
            <person name="Zeng Q."/>
            <person name="Koehrsen M."/>
            <person name="Alvarado L."/>
            <person name="Berlin A."/>
            <person name="Chapman S.B."/>
            <person name="Chen Z."/>
            <person name="Freedman E."/>
            <person name="Gellesch M."/>
            <person name="Goldberg J."/>
            <person name="Griggs A."/>
            <person name="Gujja S."/>
            <person name="Heilman E.R."/>
            <person name="Heiman D."/>
            <person name="Hepburn T."/>
            <person name="Howarth C."/>
            <person name="Jen D."/>
            <person name="Larson L."/>
            <person name="Mehta T."/>
            <person name="Neiman D."/>
            <person name="Pearson M."/>
            <person name="Roberts A."/>
            <person name="Saif S."/>
            <person name="Shea T."/>
            <person name="Shenoy N."/>
            <person name="Sisk P."/>
            <person name="Stolte C."/>
            <person name="Sykes S."/>
            <person name="Walk T."/>
            <person name="White J."/>
            <person name="Yandava C."/>
            <person name="Haas B."/>
            <person name="Nusbaum C."/>
            <person name="Birren B."/>
        </authorList>
    </citation>
    <scope>NUCLEOTIDE SEQUENCE</scope>
    <source>
        <strain evidence="2">ATCC 64411</strain>
    </source>
</reference>
<dbReference type="EMBL" id="ADBL01000450">
    <property type="status" value="NOT_ANNOTATED_CDS"/>
    <property type="molecule type" value="Genomic_DNA"/>
</dbReference>
<dbReference type="Proteomes" id="UP000011715">
    <property type="component" value="Unassembled WGS sequence"/>
</dbReference>
<protein>
    <submittedName>
        <fullName evidence="2 3">Uncharacterized protein</fullName>
    </submittedName>
</protein>
<sequence length="146" mass="15532">MQFFVVVTALLASVASAADICGATGSNCNGNRFCCPGIQEGGCCTFGGQANSIEFKLPARSRGRAWSAQRCPGNPQNSFSTNTAGTFCQQWSSRRSAKWLQGTSLTKAKREPATIDEDCVQASQVITARGEVLTIAEAQERGITME</sequence>
<organism evidence="3 4">
    <name type="scientific">Magnaporthiopsis poae (strain ATCC 64411 / 73-15)</name>
    <name type="common">Kentucky bluegrass fungus</name>
    <name type="synonym">Magnaporthe poae</name>
    <dbReference type="NCBI Taxonomy" id="644358"/>
    <lineage>
        <taxon>Eukaryota</taxon>
        <taxon>Fungi</taxon>
        <taxon>Dikarya</taxon>
        <taxon>Ascomycota</taxon>
        <taxon>Pezizomycotina</taxon>
        <taxon>Sordariomycetes</taxon>
        <taxon>Sordariomycetidae</taxon>
        <taxon>Magnaporthales</taxon>
        <taxon>Magnaporthaceae</taxon>
        <taxon>Magnaporthiopsis</taxon>
    </lineage>
</organism>
<dbReference type="VEuPathDB" id="FungiDB:MAPG_01826"/>
<evidence type="ECO:0000256" key="1">
    <source>
        <dbReference type="SAM" id="SignalP"/>
    </source>
</evidence>
<dbReference type="OrthoDB" id="10322245at2759"/>
<reference evidence="4" key="1">
    <citation type="submission" date="2010-05" db="EMBL/GenBank/DDBJ databases">
        <title>The genome sequence of Magnaporthe poae strain ATCC 64411.</title>
        <authorList>
            <person name="Ma L.-J."/>
            <person name="Dead R."/>
            <person name="Young S."/>
            <person name="Zeng Q."/>
            <person name="Koehrsen M."/>
            <person name="Alvarado L."/>
            <person name="Berlin A."/>
            <person name="Chapman S.B."/>
            <person name="Chen Z."/>
            <person name="Freedman E."/>
            <person name="Gellesch M."/>
            <person name="Goldberg J."/>
            <person name="Griggs A."/>
            <person name="Gujja S."/>
            <person name="Heilman E.R."/>
            <person name="Heiman D."/>
            <person name="Hepburn T."/>
            <person name="Howarth C."/>
            <person name="Jen D."/>
            <person name="Larson L."/>
            <person name="Mehta T."/>
            <person name="Neiman D."/>
            <person name="Pearson M."/>
            <person name="Roberts A."/>
            <person name="Saif S."/>
            <person name="Shea T."/>
            <person name="Shenoy N."/>
            <person name="Sisk P."/>
            <person name="Stolte C."/>
            <person name="Sykes S."/>
            <person name="Walk T."/>
            <person name="White J."/>
            <person name="Yandava C."/>
            <person name="Haas B."/>
            <person name="Nusbaum C."/>
            <person name="Birren B."/>
        </authorList>
    </citation>
    <scope>NUCLEOTIDE SEQUENCE [LARGE SCALE GENOMIC DNA]</scope>
    <source>
        <strain evidence="4">ATCC 64411 / 73-15</strain>
    </source>
</reference>
<evidence type="ECO:0000313" key="3">
    <source>
        <dbReference type="EnsemblFungi" id="MAPG_01826T0"/>
    </source>
</evidence>
<accession>A0A0C4DPQ5</accession>
<proteinExistence type="predicted"/>
<feature type="signal peptide" evidence="1">
    <location>
        <begin position="1"/>
        <end position="17"/>
    </location>
</feature>
<reference evidence="3" key="4">
    <citation type="journal article" date="2015" name="G3 (Bethesda)">
        <title>Genome sequences of three phytopathogenic species of the Magnaporthaceae family of fungi.</title>
        <authorList>
            <person name="Okagaki L.H."/>
            <person name="Nunes C.C."/>
            <person name="Sailsbery J."/>
            <person name="Clay B."/>
            <person name="Brown D."/>
            <person name="John T."/>
            <person name="Oh Y."/>
            <person name="Young N."/>
            <person name="Fitzgerald M."/>
            <person name="Haas B.J."/>
            <person name="Zeng Q."/>
            <person name="Young S."/>
            <person name="Adiconis X."/>
            <person name="Fan L."/>
            <person name="Levin J.Z."/>
            <person name="Mitchell T.K."/>
            <person name="Okubara P.A."/>
            <person name="Farman M.L."/>
            <person name="Kohn L.M."/>
            <person name="Birren B."/>
            <person name="Ma L.-J."/>
            <person name="Dean R.A."/>
        </authorList>
    </citation>
    <scope>NUCLEOTIDE SEQUENCE</scope>
    <source>
        <strain evidence="3">ATCC 64411 / 73-15</strain>
    </source>
</reference>
<keyword evidence="4" id="KW-1185">Reference proteome</keyword>
<evidence type="ECO:0000313" key="4">
    <source>
        <dbReference type="Proteomes" id="UP000011715"/>
    </source>
</evidence>
<dbReference type="EnsemblFungi" id="MAPG_01826T0">
    <property type="protein sequence ID" value="MAPG_01826T0"/>
    <property type="gene ID" value="MAPG_01826"/>
</dbReference>
<reference evidence="3" key="5">
    <citation type="submission" date="2015-06" db="UniProtKB">
        <authorList>
            <consortium name="EnsemblFungi"/>
        </authorList>
    </citation>
    <scope>IDENTIFICATION</scope>
    <source>
        <strain evidence="3">ATCC 64411</strain>
    </source>
</reference>
<evidence type="ECO:0000313" key="2">
    <source>
        <dbReference type="EMBL" id="KLU82757.1"/>
    </source>
</evidence>
<keyword evidence="1" id="KW-0732">Signal</keyword>
<dbReference type="AlphaFoldDB" id="A0A0C4DPQ5"/>
<feature type="chain" id="PRO_5009385205" evidence="1">
    <location>
        <begin position="18"/>
        <end position="146"/>
    </location>
</feature>